<evidence type="ECO:0000313" key="3">
    <source>
        <dbReference type="EMBL" id="MCU7548952.1"/>
    </source>
</evidence>
<gene>
    <name evidence="3" type="ORF">OCK74_07480</name>
</gene>
<dbReference type="RefSeq" id="WP_279296396.1">
    <property type="nucleotide sequence ID" value="NZ_JAOTIF010000003.1"/>
</dbReference>
<organism evidence="3 4">
    <name type="scientific">Paraflavisolibacter caeni</name>
    <dbReference type="NCBI Taxonomy" id="2982496"/>
    <lineage>
        <taxon>Bacteria</taxon>
        <taxon>Pseudomonadati</taxon>
        <taxon>Bacteroidota</taxon>
        <taxon>Chitinophagia</taxon>
        <taxon>Chitinophagales</taxon>
        <taxon>Chitinophagaceae</taxon>
        <taxon>Paraflavisolibacter</taxon>
    </lineage>
</organism>
<dbReference type="PROSITE" id="PS51257">
    <property type="entry name" value="PROKAR_LIPOPROTEIN"/>
    <property type="match status" value="1"/>
</dbReference>
<keyword evidence="1" id="KW-0732">Signal</keyword>
<proteinExistence type="predicted"/>
<dbReference type="Proteomes" id="UP001155483">
    <property type="component" value="Unassembled WGS sequence"/>
</dbReference>
<dbReference type="Pfam" id="PF13648">
    <property type="entry name" value="Lipocalin_4"/>
    <property type="match status" value="1"/>
</dbReference>
<sequence>MIKHLLTICSLLLLVSSCNKDDDNNNDPSAITKENLAGSYMLVSATGKVNGIDIDITSYPTILPACKKDDILTLKTDNTFVSTDAGTKCSPDGSDNGTWSLPNSSTITIKDQTLNIISFDGTNLRVGYKQNAPLLGQVDVTATFKKQ</sequence>
<name>A0A9X2XUV9_9BACT</name>
<dbReference type="AlphaFoldDB" id="A0A9X2XUV9"/>
<feature type="signal peptide" evidence="1">
    <location>
        <begin position="1"/>
        <end position="20"/>
    </location>
</feature>
<comment type="caution">
    <text evidence="3">The sequence shown here is derived from an EMBL/GenBank/DDBJ whole genome shotgun (WGS) entry which is preliminary data.</text>
</comment>
<reference evidence="3" key="1">
    <citation type="submission" date="2022-09" db="EMBL/GenBank/DDBJ databases">
        <authorList>
            <person name="Yuan C."/>
            <person name="Ke Z."/>
        </authorList>
    </citation>
    <scope>NUCLEOTIDE SEQUENCE</scope>
    <source>
        <strain evidence="3">LB-8</strain>
    </source>
</reference>
<feature type="chain" id="PRO_5040861179" evidence="1">
    <location>
        <begin position="21"/>
        <end position="147"/>
    </location>
</feature>
<keyword evidence="4" id="KW-1185">Reference proteome</keyword>
<accession>A0A9X2XUV9</accession>
<protein>
    <submittedName>
        <fullName evidence="3">Lipocalin family protein</fullName>
    </submittedName>
</protein>
<dbReference type="EMBL" id="JAOTIF010000003">
    <property type="protein sequence ID" value="MCU7548952.1"/>
    <property type="molecule type" value="Genomic_DNA"/>
</dbReference>
<reference evidence="3" key="2">
    <citation type="submission" date="2023-04" db="EMBL/GenBank/DDBJ databases">
        <title>Paracnuella aquatica gen. nov., sp. nov., a member of the family Chitinophagaceae isolated from a hot spring.</title>
        <authorList>
            <person name="Wang C."/>
        </authorList>
    </citation>
    <scope>NUCLEOTIDE SEQUENCE</scope>
    <source>
        <strain evidence="3">LB-8</strain>
    </source>
</reference>
<dbReference type="InterPro" id="IPR024311">
    <property type="entry name" value="Lipocalin-like"/>
</dbReference>
<evidence type="ECO:0000259" key="2">
    <source>
        <dbReference type="Pfam" id="PF13648"/>
    </source>
</evidence>
<evidence type="ECO:0000256" key="1">
    <source>
        <dbReference type="SAM" id="SignalP"/>
    </source>
</evidence>
<evidence type="ECO:0000313" key="4">
    <source>
        <dbReference type="Proteomes" id="UP001155483"/>
    </source>
</evidence>
<feature type="domain" description="Lipocalin-like" evidence="2">
    <location>
        <begin position="36"/>
        <end position="125"/>
    </location>
</feature>